<feature type="transmembrane region" description="Helical" evidence="6">
    <location>
        <begin position="447"/>
        <end position="468"/>
    </location>
</feature>
<feature type="transmembrane region" description="Helical" evidence="6">
    <location>
        <begin position="213"/>
        <end position="235"/>
    </location>
</feature>
<feature type="transmembrane region" description="Helical" evidence="6">
    <location>
        <begin position="118"/>
        <end position="138"/>
    </location>
</feature>
<dbReference type="InterPro" id="IPR036259">
    <property type="entry name" value="MFS_trans_sf"/>
</dbReference>
<feature type="domain" description="Major facilitator superfamily (MFS) profile" evidence="7">
    <location>
        <begin position="53"/>
        <end position="473"/>
    </location>
</feature>
<dbReference type="PANTHER" id="PTHR43791:SF20">
    <property type="entry name" value="TRANSPORTER, PUTATIVE (AFU_ORTHOLOGUE AFUA_3G14670)-RELATED"/>
    <property type="match status" value="1"/>
</dbReference>
<dbReference type="KEGG" id="trg:TRUGW13939_11670"/>
<keyword evidence="9" id="KW-1185">Reference proteome</keyword>
<dbReference type="RefSeq" id="XP_035350668.1">
    <property type="nucleotide sequence ID" value="XM_035494775.1"/>
</dbReference>
<accession>A0A7H8RG19</accession>
<reference evidence="9" key="1">
    <citation type="submission" date="2020-06" db="EMBL/GenBank/DDBJ databases">
        <title>A chromosome-scale genome assembly of Talaromyces rugulosus W13939.</title>
        <authorList>
            <person name="Wang B."/>
            <person name="Guo L."/>
            <person name="Ye K."/>
            <person name="Wang L."/>
        </authorList>
    </citation>
    <scope>NUCLEOTIDE SEQUENCE [LARGE SCALE GENOMIC DNA]</scope>
    <source>
        <strain evidence="9">W13939</strain>
    </source>
</reference>
<dbReference type="GO" id="GO:0022857">
    <property type="term" value="F:transmembrane transporter activity"/>
    <property type="evidence" value="ECO:0007669"/>
    <property type="project" value="InterPro"/>
</dbReference>
<dbReference type="AlphaFoldDB" id="A0A7H8RG19"/>
<dbReference type="InterPro" id="IPR020846">
    <property type="entry name" value="MFS_dom"/>
</dbReference>
<keyword evidence="3 6" id="KW-0812">Transmembrane</keyword>
<dbReference type="GO" id="GO:0016020">
    <property type="term" value="C:membrane"/>
    <property type="evidence" value="ECO:0007669"/>
    <property type="project" value="UniProtKB-SubCell"/>
</dbReference>
<dbReference type="FunFam" id="1.20.1250.20:FF:000057">
    <property type="entry name" value="MFS general substrate transporter"/>
    <property type="match status" value="1"/>
</dbReference>
<feature type="transmembrane region" description="Helical" evidence="6">
    <location>
        <begin position="86"/>
        <end position="106"/>
    </location>
</feature>
<gene>
    <name evidence="8" type="ORF">TRUGW13939_11670</name>
</gene>
<organism evidence="8 9">
    <name type="scientific">Talaromyces rugulosus</name>
    <name type="common">Penicillium rugulosum</name>
    <dbReference type="NCBI Taxonomy" id="121627"/>
    <lineage>
        <taxon>Eukaryota</taxon>
        <taxon>Fungi</taxon>
        <taxon>Dikarya</taxon>
        <taxon>Ascomycota</taxon>
        <taxon>Pezizomycotina</taxon>
        <taxon>Eurotiomycetes</taxon>
        <taxon>Eurotiomycetidae</taxon>
        <taxon>Eurotiales</taxon>
        <taxon>Trichocomaceae</taxon>
        <taxon>Talaromyces</taxon>
        <taxon>Talaromyces sect. Islandici</taxon>
    </lineage>
</organism>
<evidence type="ECO:0000256" key="2">
    <source>
        <dbReference type="ARBA" id="ARBA00022448"/>
    </source>
</evidence>
<dbReference type="Pfam" id="PF07690">
    <property type="entry name" value="MFS_1"/>
    <property type="match status" value="1"/>
</dbReference>
<feature type="transmembrane region" description="Helical" evidence="6">
    <location>
        <begin position="414"/>
        <end position="435"/>
    </location>
</feature>
<evidence type="ECO:0000256" key="4">
    <source>
        <dbReference type="ARBA" id="ARBA00022989"/>
    </source>
</evidence>
<dbReference type="PANTHER" id="PTHR43791">
    <property type="entry name" value="PERMEASE-RELATED"/>
    <property type="match status" value="1"/>
</dbReference>
<dbReference type="EMBL" id="CP055903">
    <property type="protein sequence ID" value="QKX64495.1"/>
    <property type="molecule type" value="Genomic_DNA"/>
</dbReference>
<dbReference type="FunFam" id="1.20.1250.20:FF:000013">
    <property type="entry name" value="MFS general substrate transporter"/>
    <property type="match status" value="1"/>
</dbReference>
<feature type="transmembrane region" description="Helical" evidence="6">
    <location>
        <begin position="323"/>
        <end position="345"/>
    </location>
</feature>
<feature type="transmembrane region" description="Helical" evidence="6">
    <location>
        <begin position="357"/>
        <end position="376"/>
    </location>
</feature>
<dbReference type="Gene3D" id="1.20.1250.20">
    <property type="entry name" value="MFS general substrate transporter like domains"/>
    <property type="match status" value="2"/>
</dbReference>
<comment type="subcellular location">
    <subcellularLocation>
        <location evidence="1">Membrane</location>
        <topology evidence="1">Multi-pass membrane protein</topology>
    </subcellularLocation>
</comment>
<dbReference type="Proteomes" id="UP000509510">
    <property type="component" value="Chromosome VI"/>
</dbReference>
<keyword evidence="5 6" id="KW-0472">Membrane</keyword>
<evidence type="ECO:0000313" key="8">
    <source>
        <dbReference type="EMBL" id="QKX64495.1"/>
    </source>
</evidence>
<dbReference type="SUPFAM" id="SSF103473">
    <property type="entry name" value="MFS general substrate transporter"/>
    <property type="match status" value="1"/>
</dbReference>
<dbReference type="OrthoDB" id="4218251at2759"/>
<evidence type="ECO:0000256" key="3">
    <source>
        <dbReference type="ARBA" id="ARBA00022692"/>
    </source>
</evidence>
<protein>
    <recommendedName>
        <fullName evidence="7">Major facilitator superfamily (MFS) profile domain-containing protein</fullName>
    </recommendedName>
</protein>
<keyword evidence="4 6" id="KW-1133">Transmembrane helix</keyword>
<feature type="transmembrane region" description="Helical" evidence="6">
    <location>
        <begin position="179"/>
        <end position="201"/>
    </location>
</feature>
<keyword evidence="2" id="KW-0813">Transport</keyword>
<evidence type="ECO:0000256" key="1">
    <source>
        <dbReference type="ARBA" id="ARBA00004141"/>
    </source>
</evidence>
<evidence type="ECO:0000256" key="5">
    <source>
        <dbReference type="ARBA" id="ARBA00023136"/>
    </source>
</evidence>
<proteinExistence type="predicted"/>
<evidence type="ECO:0000259" key="7">
    <source>
        <dbReference type="PROSITE" id="PS50850"/>
    </source>
</evidence>
<feature type="transmembrane region" description="Helical" evidence="6">
    <location>
        <begin position="49"/>
        <end position="66"/>
    </location>
</feature>
<name>A0A7H8RG19_TALRU</name>
<sequence length="508" mass="57079">MAGNTERDSLDIKKDTATLEYVPLEDPWGFSQRSQEWHQAYNKKLLRKIDLRMLPLLAYMFLMNYLDRSNLAQAQLGGLSEDIGLRGTQFNTATSILFVGYLLMQLPSNLIFTRLRPAIYLPTVMIIWGVISGCQAATNSFGGLLATRFLLGFAEAPYFPGAVYLMSTWYTRSELSQRFAYFYAGPALANMFGGLIAAGVLRDMQGYKGLQAWRWLFIIEAIMTVSVAAFAFFVLPNFPHTTTWLSEEERAYAAWRIASDIGEASEHDAEEEQTKKSLFHAAKLAIMDYRTWVFVLMQHCVLLSQTVTFFFPSVVTTLGYDNIKTLLLTAPVWVATFLLNMFVLWSASRTNERCLHLCLSMLLTIIGNIMLITIHLRGPRFLGMFFMAMGAQPAFMIVLTWMSNTFPRPLGKRAAVTAIVNMIGNTSNIYGAYLYPSSAAPQYVSAGATIAAVGVLCISLAVVMRFILIQENKKLDEIEREGISAAPGLTVKDRERKDLARTGFRYIY</sequence>
<evidence type="ECO:0000313" key="9">
    <source>
        <dbReference type="Proteomes" id="UP000509510"/>
    </source>
</evidence>
<feature type="transmembrane region" description="Helical" evidence="6">
    <location>
        <begin position="144"/>
        <end position="167"/>
    </location>
</feature>
<dbReference type="PROSITE" id="PS50850">
    <property type="entry name" value="MFS"/>
    <property type="match status" value="1"/>
</dbReference>
<feature type="transmembrane region" description="Helical" evidence="6">
    <location>
        <begin position="382"/>
        <end position="402"/>
    </location>
</feature>
<dbReference type="GeneID" id="55999147"/>
<dbReference type="InterPro" id="IPR011701">
    <property type="entry name" value="MFS"/>
</dbReference>
<evidence type="ECO:0000256" key="6">
    <source>
        <dbReference type="SAM" id="Phobius"/>
    </source>
</evidence>
<feature type="transmembrane region" description="Helical" evidence="6">
    <location>
        <begin position="292"/>
        <end position="311"/>
    </location>
</feature>